<keyword evidence="1" id="KW-1133">Transmembrane helix</keyword>
<dbReference type="AlphaFoldDB" id="A0A1G2LRM4"/>
<gene>
    <name evidence="2" type="ORF">A2909_00160</name>
</gene>
<organism evidence="2 3">
    <name type="scientific">Candidatus Tagabacteria bacterium RIFCSPLOWO2_01_FULL_39_11</name>
    <dbReference type="NCBI Taxonomy" id="1802295"/>
    <lineage>
        <taxon>Bacteria</taxon>
        <taxon>Candidatus Tagaibacteriota</taxon>
    </lineage>
</organism>
<evidence type="ECO:0000256" key="1">
    <source>
        <dbReference type="SAM" id="Phobius"/>
    </source>
</evidence>
<dbReference type="EMBL" id="MHQZ01000014">
    <property type="protein sequence ID" value="OHA14295.1"/>
    <property type="molecule type" value="Genomic_DNA"/>
</dbReference>
<keyword evidence="1" id="KW-0812">Transmembrane</keyword>
<reference evidence="2 3" key="1">
    <citation type="journal article" date="2016" name="Nat. Commun.">
        <title>Thousands of microbial genomes shed light on interconnected biogeochemical processes in an aquifer system.</title>
        <authorList>
            <person name="Anantharaman K."/>
            <person name="Brown C.T."/>
            <person name="Hug L.A."/>
            <person name="Sharon I."/>
            <person name="Castelle C.J."/>
            <person name="Probst A.J."/>
            <person name="Thomas B.C."/>
            <person name="Singh A."/>
            <person name="Wilkins M.J."/>
            <person name="Karaoz U."/>
            <person name="Brodie E.L."/>
            <person name="Williams K.H."/>
            <person name="Hubbard S.S."/>
            <person name="Banfield J.F."/>
        </authorList>
    </citation>
    <scope>NUCLEOTIDE SEQUENCE [LARGE SCALE GENOMIC DNA]</scope>
</reference>
<sequence length="252" mass="29027">MAFSWRFKKQFLYSVIFFVIILAIIGFFVLRFMSGGTCFDNKQNQNEEGTDCGGNCKPCQENIKELTVLWKRFFAAGENAYETAAVIENPNLIWGIETLNYKFKLYDQNNILIAVKGGTTFLNPNDRIFIFEPKFDIKERRPHRATIEFDDIKWKFIEKMSPNLIVIKKDFYDRAGLSILEVEVKNNSLENVENIYVGAALLDENENAFAASQTKIDKINPEGSGKAVFTWGQIFQQKPAKIDIFIKTKIKD</sequence>
<name>A0A1G2LRM4_9BACT</name>
<evidence type="ECO:0000313" key="2">
    <source>
        <dbReference type="EMBL" id="OHA14295.1"/>
    </source>
</evidence>
<accession>A0A1G2LRM4</accession>
<protein>
    <submittedName>
        <fullName evidence="2">Uncharacterized protein</fullName>
    </submittedName>
</protein>
<comment type="caution">
    <text evidence="2">The sequence shown here is derived from an EMBL/GenBank/DDBJ whole genome shotgun (WGS) entry which is preliminary data.</text>
</comment>
<proteinExistence type="predicted"/>
<evidence type="ECO:0000313" key="3">
    <source>
        <dbReference type="Proteomes" id="UP000178302"/>
    </source>
</evidence>
<feature type="transmembrane region" description="Helical" evidence="1">
    <location>
        <begin position="12"/>
        <end position="33"/>
    </location>
</feature>
<dbReference type="Proteomes" id="UP000178302">
    <property type="component" value="Unassembled WGS sequence"/>
</dbReference>
<keyword evidence="1" id="KW-0472">Membrane</keyword>